<keyword evidence="3" id="KW-1185">Reference proteome</keyword>
<organism evidence="2 3">
    <name type="scientific">Paeniglutamicibacter cryotolerans</name>
    <dbReference type="NCBI Taxonomy" id="670079"/>
    <lineage>
        <taxon>Bacteria</taxon>
        <taxon>Bacillati</taxon>
        <taxon>Actinomycetota</taxon>
        <taxon>Actinomycetes</taxon>
        <taxon>Micrococcales</taxon>
        <taxon>Micrococcaceae</taxon>
        <taxon>Paeniglutamicibacter</taxon>
    </lineage>
</organism>
<feature type="transmembrane region" description="Helical" evidence="1">
    <location>
        <begin position="77"/>
        <end position="109"/>
    </location>
</feature>
<accession>A0A839QHL7</accession>
<evidence type="ECO:0000313" key="2">
    <source>
        <dbReference type="EMBL" id="MBB2993985.1"/>
    </source>
</evidence>
<gene>
    <name evidence="2" type="ORF">E9229_000176</name>
</gene>
<sequence>MTSPASPLHFPARIGTLILTVFAAGAVPGAVLELMAGPDVDGRNGLRAAVVALPMLISLAAWFVLRRQKEVRGVMVLQVLLAAVLGLATAGSAAPLSWYLGAGLVLWAMRLGRNELMWVGTVLLVLCAGVQFGMLPAAGFGYVLAGVLAPLILTGAAAYSWWRLRTGGDIVREASAADELHRSRYGTLPGQ</sequence>
<dbReference type="EMBL" id="JACHVS010000001">
    <property type="protein sequence ID" value="MBB2993985.1"/>
    <property type="molecule type" value="Genomic_DNA"/>
</dbReference>
<keyword evidence="1" id="KW-0812">Transmembrane</keyword>
<protein>
    <submittedName>
        <fullName evidence="2">Uncharacterized protein</fullName>
    </submittedName>
</protein>
<dbReference type="RefSeq" id="WP_183509344.1">
    <property type="nucleotide sequence ID" value="NZ_BAABGK010000010.1"/>
</dbReference>
<reference evidence="2 3" key="1">
    <citation type="submission" date="2020-08" db="EMBL/GenBank/DDBJ databases">
        <title>Sequencing the genomes of 1000 actinobacteria strains.</title>
        <authorList>
            <person name="Klenk H.-P."/>
        </authorList>
    </citation>
    <scope>NUCLEOTIDE SEQUENCE [LARGE SCALE GENOMIC DNA]</scope>
    <source>
        <strain evidence="2 3">DSM 22826</strain>
    </source>
</reference>
<feature type="transmembrane region" description="Helical" evidence="1">
    <location>
        <begin position="12"/>
        <end position="34"/>
    </location>
</feature>
<evidence type="ECO:0000313" key="3">
    <source>
        <dbReference type="Proteomes" id="UP000523000"/>
    </source>
</evidence>
<dbReference type="AlphaFoldDB" id="A0A839QHL7"/>
<dbReference type="Proteomes" id="UP000523000">
    <property type="component" value="Unassembled WGS sequence"/>
</dbReference>
<feature type="transmembrane region" description="Helical" evidence="1">
    <location>
        <begin position="46"/>
        <end position="65"/>
    </location>
</feature>
<comment type="caution">
    <text evidence="2">The sequence shown here is derived from an EMBL/GenBank/DDBJ whole genome shotgun (WGS) entry which is preliminary data.</text>
</comment>
<evidence type="ECO:0000256" key="1">
    <source>
        <dbReference type="SAM" id="Phobius"/>
    </source>
</evidence>
<proteinExistence type="predicted"/>
<feature type="transmembrane region" description="Helical" evidence="1">
    <location>
        <begin position="140"/>
        <end position="162"/>
    </location>
</feature>
<keyword evidence="1" id="KW-1133">Transmembrane helix</keyword>
<name>A0A839QHL7_9MICC</name>
<keyword evidence="1" id="KW-0472">Membrane</keyword>
<feature type="transmembrane region" description="Helical" evidence="1">
    <location>
        <begin position="116"/>
        <end position="134"/>
    </location>
</feature>